<dbReference type="GO" id="GO:0008270">
    <property type="term" value="F:zinc ion binding"/>
    <property type="evidence" value="ECO:0007669"/>
    <property type="project" value="UniProtKB-KW"/>
</dbReference>
<keyword evidence="7 13" id="KW-0863">Zinc-finger</keyword>
<dbReference type="CTD" id="8236210"/>
<dbReference type="GO" id="GO:0016925">
    <property type="term" value="P:protein sumoylation"/>
    <property type="evidence" value="ECO:0007669"/>
    <property type="project" value="UniProtKB-UniPathway"/>
</dbReference>
<sequence>MQSFKDTSNLNFELQFDSSKKSELLDELPELILNFEKSAESNKAIDEHFDSLSKKLDNSSEYLDCDTVIDSLLPDNLMNMEEEDEHLLESLNRDAQDEDSEDDNTDLFFDEVGNKSLHDKSSKNISHVKKNSNNTIKFDKSQCVSKLEKLKNDLILQEFKNEINKINDQVNNVKTSERYENLMKLISENNLKNDDEEIITVAQNINNIDPITKLPIVKGVKNKICGHIYEKSSITQLIARNPKTKCPIAGCVAADYVHLDDLISI</sequence>
<dbReference type="KEGG" id="phu:Phum_PHUM498080"/>
<accession>E0VXB5</accession>
<dbReference type="eggNOG" id="KOG2979">
    <property type="taxonomic scope" value="Eukaryota"/>
</dbReference>
<evidence type="ECO:0000256" key="6">
    <source>
        <dbReference type="ARBA" id="ARBA00022723"/>
    </source>
</evidence>
<keyword evidence="8" id="KW-0833">Ubl conjugation pathway</keyword>
<dbReference type="OrthoDB" id="26899at2759"/>
<dbReference type="InterPro" id="IPR004181">
    <property type="entry name" value="Znf_MIZ"/>
</dbReference>
<keyword evidence="10" id="KW-0539">Nucleus</keyword>
<dbReference type="EMBL" id="DS235830">
    <property type="protein sequence ID" value="EEB18021.1"/>
    <property type="molecule type" value="Genomic_DNA"/>
</dbReference>
<evidence type="ECO:0000256" key="12">
    <source>
        <dbReference type="ARBA" id="ARBA00032533"/>
    </source>
</evidence>
<keyword evidence="9" id="KW-0862">Zinc</keyword>
<reference evidence="16" key="3">
    <citation type="submission" date="2020-05" db="UniProtKB">
        <authorList>
            <consortium name="EnsemblMetazoa"/>
        </authorList>
    </citation>
    <scope>IDENTIFICATION</scope>
    <source>
        <strain evidence="16">USDA</strain>
    </source>
</reference>
<dbReference type="Proteomes" id="UP000009046">
    <property type="component" value="Unassembled WGS sequence"/>
</dbReference>
<dbReference type="GO" id="GO:0000724">
    <property type="term" value="P:double-strand break repair via homologous recombination"/>
    <property type="evidence" value="ECO:0007669"/>
    <property type="project" value="InterPro"/>
</dbReference>
<dbReference type="GO" id="GO:0061665">
    <property type="term" value="F:SUMO ligase activity"/>
    <property type="evidence" value="ECO:0007669"/>
    <property type="project" value="TreeGrafter"/>
</dbReference>
<dbReference type="Gene3D" id="3.30.40.10">
    <property type="entry name" value="Zinc/RING finger domain, C3HC4 (zinc finger)"/>
    <property type="match status" value="1"/>
</dbReference>
<dbReference type="EMBL" id="AAZO01006037">
    <property type="status" value="NOT_ANNOTATED_CDS"/>
    <property type="molecule type" value="Genomic_DNA"/>
</dbReference>
<evidence type="ECO:0000313" key="15">
    <source>
        <dbReference type="EMBL" id="EEB18021.1"/>
    </source>
</evidence>
<evidence type="ECO:0000256" key="7">
    <source>
        <dbReference type="ARBA" id="ARBA00022771"/>
    </source>
</evidence>
<dbReference type="UniPathway" id="UPA00886"/>
<dbReference type="GeneID" id="8236210"/>
<comment type="subcellular location">
    <subcellularLocation>
        <location evidence="1">Nucleus</location>
    </subcellularLocation>
</comment>
<dbReference type="VEuPathDB" id="VectorBase:PHUM498080"/>
<gene>
    <name evidence="16" type="primary">8236210</name>
    <name evidence="15" type="ORF">Phum_PHUM498080</name>
</gene>
<evidence type="ECO:0000256" key="13">
    <source>
        <dbReference type="PROSITE-ProRule" id="PRU00452"/>
    </source>
</evidence>
<evidence type="ECO:0000256" key="9">
    <source>
        <dbReference type="ARBA" id="ARBA00022833"/>
    </source>
</evidence>
<dbReference type="AlphaFoldDB" id="E0VXB5"/>
<evidence type="ECO:0000256" key="2">
    <source>
        <dbReference type="ARBA" id="ARBA00004718"/>
    </source>
</evidence>
<dbReference type="PANTHER" id="PTHR21330:SF1">
    <property type="entry name" value="E3 SUMO-PROTEIN LIGASE NSE2"/>
    <property type="match status" value="1"/>
</dbReference>
<evidence type="ECO:0000256" key="5">
    <source>
        <dbReference type="ARBA" id="ARBA00022679"/>
    </source>
</evidence>
<evidence type="ECO:0000256" key="11">
    <source>
        <dbReference type="ARBA" id="ARBA00031731"/>
    </source>
</evidence>
<evidence type="ECO:0000256" key="4">
    <source>
        <dbReference type="ARBA" id="ARBA00020923"/>
    </source>
</evidence>
<evidence type="ECO:0000256" key="10">
    <source>
        <dbReference type="ARBA" id="ARBA00023242"/>
    </source>
</evidence>
<evidence type="ECO:0000313" key="17">
    <source>
        <dbReference type="Proteomes" id="UP000009046"/>
    </source>
</evidence>
<feature type="domain" description="SP-RING-type" evidence="14">
    <location>
        <begin position="194"/>
        <end position="265"/>
    </location>
</feature>
<evidence type="ECO:0000256" key="3">
    <source>
        <dbReference type="ARBA" id="ARBA00008212"/>
    </source>
</evidence>
<organism>
    <name type="scientific">Pediculus humanus subsp. corporis</name>
    <name type="common">Body louse</name>
    <dbReference type="NCBI Taxonomy" id="121224"/>
    <lineage>
        <taxon>Eukaryota</taxon>
        <taxon>Metazoa</taxon>
        <taxon>Ecdysozoa</taxon>
        <taxon>Arthropoda</taxon>
        <taxon>Hexapoda</taxon>
        <taxon>Insecta</taxon>
        <taxon>Pterygota</taxon>
        <taxon>Neoptera</taxon>
        <taxon>Paraneoptera</taxon>
        <taxon>Psocodea</taxon>
        <taxon>Troctomorpha</taxon>
        <taxon>Phthiraptera</taxon>
        <taxon>Anoplura</taxon>
        <taxon>Pediculidae</taxon>
        <taxon>Pediculus</taxon>
    </lineage>
</organism>
<dbReference type="RefSeq" id="XP_002430759.1">
    <property type="nucleotide sequence ID" value="XM_002430714.1"/>
</dbReference>
<evidence type="ECO:0000256" key="8">
    <source>
        <dbReference type="ARBA" id="ARBA00022786"/>
    </source>
</evidence>
<keyword evidence="6" id="KW-0479">Metal-binding</keyword>
<name>E0VXB5_PEDHC</name>
<keyword evidence="17" id="KW-1185">Reference proteome</keyword>
<reference evidence="15" key="2">
    <citation type="submission" date="2007-04" db="EMBL/GenBank/DDBJ databases">
        <title>The genome of the human body louse.</title>
        <authorList>
            <consortium name="The Human Body Louse Genome Consortium"/>
            <person name="Kirkness E."/>
            <person name="Walenz B."/>
            <person name="Hass B."/>
            <person name="Bruggner R."/>
            <person name="Strausberg R."/>
        </authorList>
    </citation>
    <scope>NUCLEOTIDE SEQUENCE</scope>
    <source>
        <strain evidence="15">USDA</strain>
    </source>
</reference>
<dbReference type="HOGENOM" id="CLU_1050897_0_0_1"/>
<dbReference type="STRING" id="121224.E0VXB5"/>
<evidence type="ECO:0000259" key="14">
    <source>
        <dbReference type="PROSITE" id="PS51044"/>
    </source>
</evidence>
<proteinExistence type="inferred from homology"/>
<protein>
    <recommendedName>
        <fullName evidence="4">E3 SUMO-protein ligase NSE2</fullName>
    </recommendedName>
    <alternativeName>
        <fullName evidence="11">E3 SUMO-protein transferase NSE2</fullName>
    </alternativeName>
    <alternativeName>
        <fullName evidence="12">Non-structural maintenance of chromosomes element 2 homolog</fullName>
    </alternativeName>
</protein>
<dbReference type="InParanoid" id="E0VXB5"/>
<dbReference type="PROSITE" id="PS51044">
    <property type="entry name" value="ZF_SP_RING"/>
    <property type="match status" value="1"/>
</dbReference>
<keyword evidence="5" id="KW-0808">Transferase</keyword>
<dbReference type="CDD" id="cd16651">
    <property type="entry name" value="SPL-RING_NSE2"/>
    <property type="match status" value="1"/>
</dbReference>
<evidence type="ECO:0000313" key="16">
    <source>
        <dbReference type="EnsemblMetazoa" id="PHUM498080-PA"/>
    </source>
</evidence>
<dbReference type="GO" id="GO:0030915">
    <property type="term" value="C:Smc5-Smc6 complex"/>
    <property type="evidence" value="ECO:0007669"/>
    <property type="project" value="InterPro"/>
</dbReference>
<comment type="pathway">
    <text evidence="2">Protein modification; protein sumoylation.</text>
</comment>
<evidence type="ECO:0000256" key="1">
    <source>
        <dbReference type="ARBA" id="ARBA00004123"/>
    </source>
</evidence>
<dbReference type="EnsemblMetazoa" id="PHUM498080-RA">
    <property type="protein sequence ID" value="PHUM498080-PA"/>
    <property type="gene ID" value="PHUM498080"/>
</dbReference>
<comment type="similarity">
    <text evidence="3">Belongs to the NSE2 family.</text>
</comment>
<dbReference type="FunCoup" id="E0VXB5">
    <property type="interactions" value="1832"/>
</dbReference>
<dbReference type="InterPro" id="IPR013083">
    <property type="entry name" value="Znf_RING/FYVE/PHD"/>
</dbReference>
<dbReference type="InterPro" id="IPR026846">
    <property type="entry name" value="Nse2(Mms21)"/>
</dbReference>
<dbReference type="PANTHER" id="PTHR21330">
    <property type="entry name" value="E3 SUMO-PROTEIN LIGASE NSE2"/>
    <property type="match status" value="1"/>
</dbReference>
<dbReference type="GO" id="GO:0005634">
    <property type="term" value="C:nucleus"/>
    <property type="evidence" value="ECO:0007669"/>
    <property type="project" value="UniProtKB-SubCell"/>
</dbReference>
<dbReference type="Pfam" id="PF11789">
    <property type="entry name" value="zf-Nse"/>
    <property type="match status" value="1"/>
</dbReference>
<reference evidence="15" key="1">
    <citation type="submission" date="2007-04" db="EMBL/GenBank/DDBJ databases">
        <title>Annotation of Pediculus humanus corporis strain USDA.</title>
        <authorList>
            <person name="Kirkness E."/>
            <person name="Hannick L."/>
            <person name="Hass B."/>
            <person name="Bruggner R."/>
            <person name="Lawson D."/>
            <person name="Bidwell S."/>
            <person name="Joardar V."/>
            <person name="Caler E."/>
            <person name="Walenz B."/>
            <person name="Inman J."/>
            <person name="Schobel S."/>
            <person name="Galinsky K."/>
            <person name="Amedeo P."/>
            <person name="Strausberg R."/>
        </authorList>
    </citation>
    <scope>NUCLEOTIDE SEQUENCE</scope>
    <source>
        <strain evidence="15">USDA</strain>
    </source>
</reference>